<dbReference type="CDD" id="cd16913">
    <property type="entry name" value="YkuD_like"/>
    <property type="match status" value="1"/>
</dbReference>
<keyword evidence="5 7" id="KW-0573">Peptidoglycan synthesis</keyword>
<dbReference type="InterPro" id="IPR005490">
    <property type="entry name" value="LD_TPept_cat_dom"/>
</dbReference>
<keyword evidence="9" id="KW-0732">Signal</keyword>
<feature type="domain" description="L,D-TPase catalytic" evidence="10">
    <location>
        <begin position="82"/>
        <end position="215"/>
    </location>
</feature>
<feature type="chain" id="PRO_5047463331" evidence="9">
    <location>
        <begin position="22"/>
        <end position="405"/>
    </location>
</feature>
<keyword evidence="4 7" id="KW-0133">Cell shape</keyword>
<feature type="region of interest" description="Disordered" evidence="8">
    <location>
        <begin position="24"/>
        <end position="43"/>
    </location>
</feature>
<evidence type="ECO:0000256" key="1">
    <source>
        <dbReference type="ARBA" id="ARBA00004752"/>
    </source>
</evidence>
<evidence type="ECO:0000256" key="5">
    <source>
        <dbReference type="ARBA" id="ARBA00022984"/>
    </source>
</evidence>
<comment type="similarity">
    <text evidence="2">Belongs to the YkuD family.</text>
</comment>
<dbReference type="InterPro" id="IPR038063">
    <property type="entry name" value="Transpep_catalytic_dom"/>
</dbReference>
<reference evidence="12" key="1">
    <citation type="journal article" date="2019" name="Int. J. Syst. Evol. Microbiol.">
        <title>The Global Catalogue of Microorganisms (GCM) 10K type strain sequencing project: providing services to taxonomists for standard genome sequencing and annotation.</title>
        <authorList>
            <consortium name="The Broad Institute Genomics Platform"/>
            <consortium name="The Broad Institute Genome Sequencing Center for Infectious Disease"/>
            <person name="Wu L."/>
            <person name="Ma J."/>
        </authorList>
    </citation>
    <scope>NUCLEOTIDE SEQUENCE [LARGE SCALE GENOMIC DNA]</scope>
    <source>
        <strain evidence="12">KCTC 23299</strain>
    </source>
</reference>
<accession>A0ABW6A485</accession>
<dbReference type="PANTHER" id="PTHR36699:SF1">
    <property type="entry name" value="L,D-TRANSPEPTIDASE YAFK-RELATED"/>
    <property type="match status" value="1"/>
</dbReference>
<feature type="active site" description="Nucleophile" evidence="7">
    <location>
        <position position="184"/>
    </location>
</feature>
<feature type="active site" description="Proton donor/acceptor" evidence="7">
    <location>
        <position position="176"/>
    </location>
</feature>
<dbReference type="Proteomes" id="UP001597511">
    <property type="component" value="Unassembled WGS sequence"/>
</dbReference>
<sequence length="405" mass="46338">MIKGLLAVLFLSIIGSQVIVAQNGNNGRRNSGPASVSSNSSPKTFIDFQRTFPRPDESFKRKEDTLQKQFAAKKLEWPAKYLYIRSFKYDSQLEVWVKNEMNEPFKLFKTYKVCALAGSMGPKRMEGDYQVPEGFYYINEFNPRSEYYLSLGINYPNASDRILSDSLRPGSAIYIHGSCVTVGCIPIMDSQIDELYILAAHAKNQGQDYIPVHIFPIRFNVPKSVTYLNTLTKDDNTLKRFSENLEDAFNYFEKHKKLPVIFINDKGEYSVNDPVKRVVKEEKVKVKKPRAQLRTRHISVLADAVHTWPEYPGGGTVFMQYLDKLGKEMTEFLPEGVKKVYAQVEFVVDTDGVPVNFKVLKGTKDEELIDELLTRMEKMETWKPAILHKKPVAKKMIQTVTISAE</sequence>
<organism evidence="11 12">
    <name type="scientific">Terrimonas rubra</name>
    <dbReference type="NCBI Taxonomy" id="1035890"/>
    <lineage>
        <taxon>Bacteria</taxon>
        <taxon>Pseudomonadati</taxon>
        <taxon>Bacteroidota</taxon>
        <taxon>Chitinophagia</taxon>
        <taxon>Chitinophagales</taxon>
        <taxon>Chitinophagaceae</taxon>
        <taxon>Terrimonas</taxon>
    </lineage>
</organism>
<dbReference type="Gene3D" id="3.30.1150.10">
    <property type="match status" value="1"/>
</dbReference>
<gene>
    <name evidence="11" type="ORF">ACFS6H_10440</name>
</gene>
<evidence type="ECO:0000256" key="6">
    <source>
        <dbReference type="ARBA" id="ARBA00023316"/>
    </source>
</evidence>
<dbReference type="SUPFAM" id="SSF74653">
    <property type="entry name" value="TolA/TonB C-terminal domain"/>
    <property type="match status" value="1"/>
</dbReference>
<feature type="signal peptide" evidence="9">
    <location>
        <begin position="1"/>
        <end position="21"/>
    </location>
</feature>
<proteinExistence type="inferred from homology"/>
<protein>
    <submittedName>
        <fullName evidence="11">L,D-transpeptidase family protein</fullName>
    </submittedName>
</protein>
<evidence type="ECO:0000313" key="12">
    <source>
        <dbReference type="Proteomes" id="UP001597511"/>
    </source>
</evidence>
<keyword evidence="3" id="KW-0808">Transferase</keyword>
<evidence type="ECO:0000256" key="9">
    <source>
        <dbReference type="SAM" id="SignalP"/>
    </source>
</evidence>
<comment type="caution">
    <text evidence="11">The sequence shown here is derived from an EMBL/GenBank/DDBJ whole genome shotgun (WGS) entry which is preliminary data.</text>
</comment>
<dbReference type="Pfam" id="PF03734">
    <property type="entry name" value="YkuD"/>
    <property type="match status" value="1"/>
</dbReference>
<dbReference type="PROSITE" id="PS52029">
    <property type="entry name" value="LD_TPASE"/>
    <property type="match status" value="1"/>
</dbReference>
<evidence type="ECO:0000259" key="10">
    <source>
        <dbReference type="PROSITE" id="PS52029"/>
    </source>
</evidence>
<evidence type="ECO:0000256" key="3">
    <source>
        <dbReference type="ARBA" id="ARBA00022679"/>
    </source>
</evidence>
<evidence type="ECO:0000256" key="4">
    <source>
        <dbReference type="ARBA" id="ARBA00022960"/>
    </source>
</evidence>
<evidence type="ECO:0000256" key="2">
    <source>
        <dbReference type="ARBA" id="ARBA00005992"/>
    </source>
</evidence>
<evidence type="ECO:0000313" key="11">
    <source>
        <dbReference type="EMBL" id="MFD2920129.1"/>
    </source>
</evidence>
<keyword evidence="12" id="KW-1185">Reference proteome</keyword>
<evidence type="ECO:0000256" key="8">
    <source>
        <dbReference type="SAM" id="MobiDB-lite"/>
    </source>
</evidence>
<dbReference type="PANTHER" id="PTHR36699">
    <property type="entry name" value="LD-TRANSPEPTIDASE"/>
    <property type="match status" value="1"/>
</dbReference>
<name>A0ABW6A485_9BACT</name>
<feature type="compositionally biased region" description="Low complexity" evidence="8">
    <location>
        <begin position="30"/>
        <end position="42"/>
    </location>
</feature>
<keyword evidence="6 7" id="KW-0961">Cell wall biogenesis/degradation</keyword>
<dbReference type="EMBL" id="JBHUOZ010000003">
    <property type="protein sequence ID" value="MFD2920129.1"/>
    <property type="molecule type" value="Genomic_DNA"/>
</dbReference>
<comment type="pathway">
    <text evidence="1 7">Cell wall biogenesis; peptidoglycan biosynthesis.</text>
</comment>
<evidence type="ECO:0000256" key="7">
    <source>
        <dbReference type="PROSITE-ProRule" id="PRU01373"/>
    </source>
</evidence>
<dbReference type="RefSeq" id="WP_386098050.1">
    <property type="nucleotide sequence ID" value="NZ_JBHUOZ010000003.1"/>
</dbReference>
<dbReference type="SUPFAM" id="SSF141523">
    <property type="entry name" value="L,D-transpeptidase catalytic domain-like"/>
    <property type="match status" value="1"/>
</dbReference>